<dbReference type="Gene3D" id="3.40.50.10260">
    <property type="entry name" value="YjeF N-terminal domain"/>
    <property type="match status" value="1"/>
</dbReference>
<name>A0A831PLS0_9BACT</name>
<evidence type="ECO:0000259" key="1">
    <source>
        <dbReference type="PROSITE" id="PS51385"/>
    </source>
</evidence>
<proteinExistence type="predicted"/>
<protein>
    <submittedName>
        <fullName evidence="2">Bifunctional ADP-dependent NAD(P)H-hydrate dehydratase/NAD(P)H-hydrate epimerase</fullName>
    </submittedName>
</protein>
<dbReference type="PROSITE" id="PS51385">
    <property type="entry name" value="YJEF_N"/>
    <property type="match status" value="1"/>
</dbReference>
<evidence type="ECO:0000313" key="2">
    <source>
        <dbReference type="EMBL" id="HDR51562.1"/>
    </source>
</evidence>
<dbReference type="AlphaFoldDB" id="A0A831PLS0"/>
<dbReference type="EMBL" id="DSDK01000445">
    <property type="protein sequence ID" value="HDR51562.1"/>
    <property type="molecule type" value="Genomic_DNA"/>
</dbReference>
<dbReference type="Pfam" id="PF03853">
    <property type="entry name" value="YjeF_N"/>
    <property type="match status" value="1"/>
</dbReference>
<reference evidence="2" key="1">
    <citation type="journal article" date="2020" name="mSystems">
        <title>Genome- and Community-Level Interaction Insights into Carbon Utilization and Element Cycling Functions of Hydrothermarchaeota in Hydrothermal Sediment.</title>
        <authorList>
            <person name="Zhou Z."/>
            <person name="Liu Y."/>
            <person name="Xu W."/>
            <person name="Pan J."/>
            <person name="Luo Z.H."/>
            <person name="Li M."/>
        </authorList>
    </citation>
    <scope>NUCLEOTIDE SEQUENCE [LARGE SCALE GENOMIC DNA]</scope>
    <source>
        <strain evidence="2">SpSt-1217</strain>
    </source>
</reference>
<dbReference type="Proteomes" id="UP000886047">
    <property type="component" value="Unassembled WGS sequence"/>
</dbReference>
<organism evidence="2">
    <name type="scientific">Mariniphaga anaerophila</name>
    <dbReference type="NCBI Taxonomy" id="1484053"/>
    <lineage>
        <taxon>Bacteria</taxon>
        <taxon>Pseudomonadati</taxon>
        <taxon>Bacteroidota</taxon>
        <taxon>Bacteroidia</taxon>
        <taxon>Marinilabiliales</taxon>
        <taxon>Prolixibacteraceae</taxon>
        <taxon>Mariniphaga</taxon>
    </lineage>
</organism>
<comment type="caution">
    <text evidence="2">The sequence shown here is derived from an EMBL/GenBank/DDBJ whole genome shotgun (WGS) entry which is preliminary data.</text>
</comment>
<gene>
    <name evidence="2" type="ORF">ENN90_08075</name>
</gene>
<feature type="non-terminal residue" evidence="2">
    <location>
        <position position="61"/>
    </location>
</feature>
<dbReference type="InterPro" id="IPR036652">
    <property type="entry name" value="YjeF_N_dom_sf"/>
</dbReference>
<feature type="domain" description="YjeF N-terminal" evidence="1">
    <location>
        <begin position="9"/>
        <end position="61"/>
    </location>
</feature>
<sequence length="61" mass="6978">MKIFATKQIVEIDKFTIENEPIADIDLMERAAMQITNWLVQRFSTERKMVFFAGPGNNGGD</sequence>
<dbReference type="SUPFAM" id="SSF64153">
    <property type="entry name" value="YjeF N-terminal domain-like"/>
    <property type="match status" value="1"/>
</dbReference>
<dbReference type="InterPro" id="IPR004443">
    <property type="entry name" value="YjeF_N_dom"/>
</dbReference>
<accession>A0A831PLS0</accession>